<dbReference type="OrthoDB" id="20430at2759"/>
<feature type="domain" description="Ras-GEF" evidence="4">
    <location>
        <begin position="678"/>
        <end position="907"/>
    </location>
</feature>
<reference evidence="7 8" key="1">
    <citation type="submission" date="2015-12" db="EMBL/GenBank/DDBJ databases">
        <title>Dictyostelia acquired genes for synthesis and detection of signals that induce cell-type specialization by lateral gene transfer from prokaryotes.</title>
        <authorList>
            <person name="Gloeckner G."/>
            <person name="Schaap P."/>
        </authorList>
    </citation>
    <scope>NUCLEOTIDE SEQUENCE [LARGE SCALE GENOMIC DNA]</scope>
    <source>
        <strain evidence="7 8">TK</strain>
    </source>
</reference>
<dbReference type="PANTHER" id="PTHR23113">
    <property type="entry name" value="GUANINE NUCLEOTIDE EXCHANGE FACTOR"/>
    <property type="match status" value="1"/>
</dbReference>
<feature type="region of interest" description="Disordered" evidence="3">
    <location>
        <begin position="324"/>
        <end position="361"/>
    </location>
</feature>
<dbReference type="InterPro" id="IPR000591">
    <property type="entry name" value="DEP_dom"/>
</dbReference>
<protein>
    <submittedName>
        <fullName evidence="7">Ras guanine nucleotide exchange factor Q</fullName>
    </submittedName>
</protein>
<dbReference type="InterPro" id="IPR008937">
    <property type="entry name" value="Ras-like_GEF"/>
</dbReference>
<dbReference type="InterPro" id="IPR036390">
    <property type="entry name" value="WH_DNA-bd_sf"/>
</dbReference>
<dbReference type="InterPro" id="IPR023578">
    <property type="entry name" value="Ras_GEF_dom_sf"/>
</dbReference>
<evidence type="ECO:0000259" key="5">
    <source>
        <dbReference type="PROSITE" id="PS50186"/>
    </source>
</evidence>
<feature type="compositionally biased region" description="Low complexity" evidence="3">
    <location>
        <begin position="24"/>
        <end position="36"/>
    </location>
</feature>
<feature type="compositionally biased region" description="Low complexity" evidence="3">
    <location>
        <begin position="115"/>
        <end position="128"/>
    </location>
</feature>
<dbReference type="PANTHER" id="PTHR23113:SF204">
    <property type="entry name" value="RAS GUANINE NUCLEOTIDE EXCHANGE FACTOR Q"/>
    <property type="match status" value="1"/>
</dbReference>
<feature type="domain" description="N-terminal Ras-GEF" evidence="6">
    <location>
        <begin position="367"/>
        <end position="498"/>
    </location>
</feature>
<evidence type="ECO:0000256" key="1">
    <source>
        <dbReference type="ARBA" id="ARBA00022658"/>
    </source>
</evidence>
<dbReference type="CDD" id="cd00155">
    <property type="entry name" value="RasGEF"/>
    <property type="match status" value="1"/>
</dbReference>
<dbReference type="SUPFAM" id="SSF48366">
    <property type="entry name" value="Ras GEF"/>
    <property type="match status" value="1"/>
</dbReference>
<dbReference type="PROSITE" id="PS50186">
    <property type="entry name" value="DEP"/>
    <property type="match status" value="1"/>
</dbReference>
<dbReference type="Gene3D" id="1.10.10.10">
    <property type="entry name" value="Winged helix-like DNA-binding domain superfamily/Winged helix DNA-binding domain"/>
    <property type="match status" value="1"/>
</dbReference>
<evidence type="ECO:0000313" key="8">
    <source>
        <dbReference type="Proteomes" id="UP000076078"/>
    </source>
</evidence>
<dbReference type="Proteomes" id="UP000076078">
    <property type="component" value="Unassembled WGS sequence"/>
</dbReference>
<keyword evidence="1 2" id="KW-0344">Guanine-nucleotide releasing factor</keyword>
<feature type="region of interest" description="Disordered" evidence="3">
    <location>
        <begin position="604"/>
        <end position="642"/>
    </location>
</feature>
<evidence type="ECO:0000259" key="6">
    <source>
        <dbReference type="PROSITE" id="PS50212"/>
    </source>
</evidence>
<dbReference type="InParanoid" id="A0A151ZCP8"/>
<dbReference type="PROSITE" id="PS50009">
    <property type="entry name" value="RASGEF_CAT"/>
    <property type="match status" value="1"/>
</dbReference>
<feature type="compositionally biased region" description="Low complexity" evidence="3">
    <location>
        <begin position="135"/>
        <end position="145"/>
    </location>
</feature>
<dbReference type="OMA" id="FLYTYHY"/>
<feature type="domain" description="DEP" evidence="5">
    <location>
        <begin position="546"/>
        <end position="656"/>
    </location>
</feature>
<dbReference type="Pfam" id="PF00618">
    <property type="entry name" value="RasGEF_N"/>
    <property type="match status" value="1"/>
</dbReference>
<feature type="region of interest" description="Disordered" evidence="3">
    <location>
        <begin position="1"/>
        <end position="145"/>
    </location>
</feature>
<dbReference type="SMART" id="SM00147">
    <property type="entry name" value="RasGEF"/>
    <property type="match status" value="1"/>
</dbReference>
<dbReference type="Gene3D" id="1.20.870.10">
    <property type="entry name" value="Son of sevenless (SoS) protein Chain: S domain 1"/>
    <property type="match status" value="1"/>
</dbReference>
<feature type="region of interest" description="Disordered" evidence="3">
    <location>
        <begin position="180"/>
        <end position="250"/>
    </location>
</feature>
<gene>
    <name evidence="7" type="ORF">DLAC_07493</name>
</gene>
<evidence type="ECO:0000256" key="3">
    <source>
        <dbReference type="SAM" id="MobiDB-lite"/>
    </source>
</evidence>
<feature type="compositionally biased region" description="Low complexity" evidence="3">
    <location>
        <begin position="53"/>
        <end position="98"/>
    </location>
</feature>
<evidence type="ECO:0000256" key="2">
    <source>
        <dbReference type="PROSITE-ProRule" id="PRU00168"/>
    </source>
</evidence>
<evidence type="ECO:0000259" key="4">
    <source>
        <dbReference type="PROSITE" id="PS50009"/>
    </source>
</evidence>
<dbReference type="InterPro" id="IPR000651">
    <property type="entry name" value="Ras-like_Gua-exchang_fac_N"/>
</dbReference>
<dbReference type="Gene3D" id="1.10.840.10">
    <property type="entry name" value="Ras guanine-nucleotide exchange factors catalytic domain"/>
    <property type="match status" value="1"/>
</dbReference>
<evidence type="ECO:0000313" key="7">
    <source>
        <dbReference type="EMBL" id="KYQ91711.1"/>
    </source>
</evidence>
<dbReference type="GO" id="GO:0005886">
    <property type="term" value="C:plasma membrane"/>
    <property type="evidence" value="ECO:0007669"/>
    <property type="project" value="TreeGrafter"/>
</dbReference>
<feature type="compositionally biased region" description="Polar residues" evidence="3">
    <location>
        <begin position="187"/>
        <end position="197"/>
    </location>
</feature>
<dbReference type="Pfam" id="PF00610">
    <property type="entry name" value="DEP"/>
    <property type="match status" value="1"/>
</dbReference>
<feature type="compositionally biased region" description="Low complexity" evidence="3">
    <location>
        <begin position="612"/>
        <end position="642"/>
    </location>
</feature>
<dbReference type="SMART" id="SM00229">
    <property type="entry name" value="RasGEFN"/>
    <property type="match status" value="1"/>
</dbReference>
<dbReference type="InterPro" id="IPR036964">
    <property type="entry name" value="RASGEF_cat_dom_sf"/>
</dbReference>
<dbReference type="CDD" id="cd06224">
    <property type="entry name" value="REM"/>
    <property type="match status" value="1"/>
</dbReference>
<proteinExistence type="predicted"/>
<keyword evidence="8" id="KW-1185">Reference proteome</keyword>
<dbReference type="InterPro" id="IPR001895">
    <property type="entry name" value="RASGEF_cat_dom"/>
</dbReference>
<organism evidence="7 8">
    <name type="scientific">Tieghemostelium lacteum</name>
    <name type="common">Slime mold</name>
    <name type="synonym">Dictyostelium lacteum</name>
    <dbReference type="NCBI Taxonomy" id="361077"/>
    <lineage>
        <taxon>Eukaryota</taxon>
        <taxon>Amoebozoa</taxon>
        <taxon>Evosea</taxon>
        <taxon>Eumycetozoa</taxon>
        <taxon>Dictyostelia</taxon>
        <taxon>Dictyosteliales</taxon>
        <taxon>Raperosteliaceae</taxon>
        <taxon>Tieghemostelium</taxon>
    </lineage>
</organism>
<dbReference type="AlphaFoldDB" id="A0A151ZCP8"/>
<feature type="compositionally biased region" description="Low complexity" evidence="3">
    <location>
        <begin position="346"/>
        <end position="361"/>
    </location>
</feature>
<feature type="compositionally biased region" description="Polar residues" evidence="3">
    <location>
        <begin position="1"/>
        <end position="13"/>
    </location>
</feature>
<comment type="caution">
    <text evidence="7">The sequence shown here is derived from an EMBL/GenBank/DDBJ whole genome shotgun (WGS) entry which is preliminary data.</text>
</comment>
<sequence>MEDINENNQQKGKSITAFFKKFKQQQQQKDQQQQQSQEKHHTFPNIHITTSSKNNLDNLNLETTNSNNSSSENLSNSGGNSNNNNNNNSNKSFSLSSSPTFLKNSSEETFSHFGSLPPSTSNSPRNSSQFFLNDSQSSKGGSLKVSSSQEFNQLFFNQSGSRKTPPPNLLMNYLKNIQSFGQGGMNTPGSQSPGGTVSSTPRSRSTSIQNSLNSSGVSTSNNSTLSSSSHYPHHHHHSSQGAPPVPLPRSTSVMNLKLQHVTNQGGTIGGSSSNDIILDYEYITNRFLRSKSELTLPSWELNDQYQVTDYTQAINETLVRTLSNQKMTKSSSDEELNQKSSADLESNSSSTTTASNNGASAPVVFNEDGELLSGTYDKVIDHLTDISKFTGTKYVEEFLFTYHHFMKPIDLLAALKAKFMNPLQFVQPNDPENEKECQQITTHVRLRVINVLKKWLEGHSNQFFDPLLYRPFSQFVDLLLIENPKWGKYLKDLISAPEFLVKNIEHSNSSGNLGLGNQNGNLSEDKPQSMRELISLDNLGAISMLLSNSLVLKDRKKKLKTFKNSFLGSEAIDWIQQRFEIEKRDQAKQVLTKLLRAGYFKHHSDKEDDDSNINSNNTTSPTSTSTTTTTTATTSTNNNNNTKEFKDKSTIYYFHLEKDTYPEPIIPKSPTFTLLEVNPVEVARQLTLIEFNYFSKITPKDLSNQAWSKPDAKDKVPNLIALINRSNRVSYWVASEIISYNIKQRVSTLKRFIVIAEILKKLNNWNTFMSVMMGLCLGSIQRLKKTWEALPKAEFETFQQLLTFTSERQNYAAYRRALLSCNYPCLPFIAIYLKDLTFNEENPDFLENGHINFEKMRMIAKVLMEIDRYQSVPYHLKKIDSIEKLLTPKSVLTDKDLYKASSQCEPTQRGLTESQGLKLERKKSFFQIGSSNKK</sequence>
<dbReference type="STRING" id="361077.A0A151ZCP8"/>
<dbReference type="CDD" id="cd04371">
    <property type="entry name" value="DEP"/>
    <property type="match status" value="1"/>
</dbReference>
<name>A0A151ZCP8_TIELA</name>
<dbReference type="SMART" id="SM00049">
    <property type="entry name" value="DEP"/>
    <property type="match status" value="1"/>
</dbReference>
<accession>A0A151ZCP8</accession>
<dbReference type="SUPFAM" id="SSF46785">
    <property type="entry name" value="Winged helix' DNA-binding domain"/>
    <property type="match status" value="1"/>
</dbReference>
<dbReference type="PROSITE" id="PS50212">
    <property type="entry name" value="RASGEF_NTER"/>
    <property type="match status" value="1"/>
</dbReference>
<dbReference type="FunCoup" id="A0A151ZCP8">
    <property type="interactions" value="603"/>
</dbReference>
<dbReference type="Pfam" id="PF00617">
    <property type="entry name" value="RasGEF"/>
    <property type="match status" value="1"/>
</dbReference>
<dbReference type="EMBL" id="LODT01000034">
    <property type="protein sequence ID" value="KYQ91711.1"/>
    <property type="molecule type" value="Genomic_DNA"/>
</dbReference>
<dbReference type="InterPro" id="IPR036388">
    <property type="entry name" value="WH-like_DNA-bd_sf"/>
</dbReference>
<feature type="compositionally biased region" description="Low complexity" evidence="3">
    <location>
        <begin position="198"/>
        <end position="230"/>
    </location>
</feature>
<dbReference type="GO" id="GO:0007265">
    <property type="term" value="P:Ras protein signal transduction"/>
    <property type="evidence" value="ECO:0007669"/>
    <property type="project" value="TreeGrafter"/>
</dbReference>
<dbReference type="GO" id="GO:0005085">
    <property type="term" value="F:guanyl-nucleotide exchange factor activity"/>
    <property type="evidence" value="ECO:0007669"/>
    <property type="project" value="UniProtKB-KW"/>
</dbReference>